<dbReference type="Proteomes" id="UP001596163">
    <property type="component" value="Unassembled WGS sequence"/>
</dbReference>
<evidence type="ECO:0000259" key="1">
    <source>
        <dbReference type="Pfam" id="PF20376"/>
    </source>
</evidence>
<dbReference type="InterPro" id="IPR024064">
    <property type="entry name" value="FdhE-like_sf"/>
</dbReference>
<accession>A0ABW0BVW8</accession>
<keyword evidence="3" id="KW-1185">Reference proteome</keyword>
<reference evidence="3" key="1">
    <citation type="journal article" date="2019" name="Int. J. Syst. Evol. Microbiol.">
        <title>The Global Catalogue of Microorganisms (GCM) 10K type strain sequencing project: providing services to taxonomists for standard genome sequencing and annotation.</title>
        <authorList>
            <consortium name="The Broad Institute Genomics Platform"/>
            <consortium name="The Broad Institute Genome Sequencing Center for Infectious Disease"/>
            <person name="Wu L."/>
            <person name="Ma J."/>
        </authorList>
    </citation>
    <scope>NUCLEOTIDE SEQUENCE [LARGE SCALE GENOMIC DNA]</scope>
    <source>
        <strain evidence="3">CGMCC 1.7030</strain>
    </source>
</reference>
<comment type="caution">
    <text evidence="2">The sequence shown here is derived from an EMBL/GenBank/DDBJ whole genome shotgun (WGS) entry which is preliminary data.</text>
</comment>
<evidence type="ECO:0000313" key="2">
    <source>
        <dbReference type="EMBL" id="MFC5192068.1"/>
    </source>
</evidence>
<feature type="domain" description="DUF6671" evidence="1">
    <location>
        <begin position="70"/>
        <end position="286"/>
    </location>
</feature>
<dbReference type="InterPro" id="IPR046612">
    <property type="entry name" value="DUF6671"/>
</dbReference>
<organism evidence="2 3">
    <name type="scientific">Algoriphagus aquatilis</name>
    <dbReference type="NCBI Taxonomy" id="490186"/>
    <lineage>
        <taxon>Bacteria</taxon>
        <taxon>Pseudomonadati</taxon>
        <taxon>Bacteroidota</taxon>
        <taxon>Cytophagia</taxon>
        <taxon>Cytophagales</taxon>
        <taxon>Cyclobacteriaceae</taxon>
        <taxon>Algoriphagus</taxon>
    </lineage>
</organism>
<dbReference type="RefSeq" id="WP_377914719.1">
    <property type="nucleotide sequence ID" value="NZ_JBHSKS010000006.1"/>
</dbReference>
<protein>
    <submittedName>
        <fullName evidence="2">DUF6671 family protein</fullName>
    </submittedName>
</protein>
<sequence>MGLEKLNELFAGRKLVIATKHGKESVLKPLFDEDLGVECEVTTSLDTDLLGTFSGEIERTLDPISTARRKCELAMDLTGADLALASEGSFGAHPSAFFLPANEEWLLFLDRKNQLEVHARHLSMETNFAGQEFSDLNTLEDFAQQALFPSHGLILRNQQNCNFEIYKGITDQSLLLELGEQLLKKYGNAYVETDMRAHLNPTRMKVIKETAQKLLEKIRSCCPSCSLPGFAVVSAEPGLPCSWCGTPTRSILFQTKTCTHCGHTDRVHFPQGKTTEDPMYCDRCNP</sequence>
<proteinExistence type="predicted"/>
<evidence type="ECO:0000313" key="3">
    <source>
        <dbReference type="Proteomes" id="UP001596163"/>
    </source>
</evidence>
<dbReference type="EMBL" id="JBHSKS010000006">
    <property type="protein sequence ID" value="MFC5192068.1"/>
    <property type="molecule type" value="Genomic_DNA"/>
</dbReference>
<dbReference type="SUPFAM" id="SSF144020">
    <property type="entry name" value="FdhE-like"/>
    <property type="match status" value="1"/>
</dbReference>
<name>A0ABW0BVW8_9BACT</name>
<dbReference type="Pfam" id="PF20376">
    <property type="entry name" value="DUF6671"/>
    <property type="match status" value="1"/>
</dbReference>
<gene>
    <name evidence="2" type="ORF">ACFPIK_09840</name>
</gene>